<sequence>MLEKMPRVLGEALSGVKAGLDGTSFRSAFPDLPESLHVSSEAISHRAAMPARFTADGEGVSPPLAWDGLPPGTASVAVIVEDAGSPTPRPLVHLLAWNLDPAGRLPEGAASGESASGLMLGKNSFMKSGWLPPDPPTGHGDHDYVFQVYALSRRLDLEAGSGREALVEAMRGNVLAKGGLIGTYARA</sequence>
<dbReference type="Pfam" id="PF01161">
    <property type="entry name" value="PBP"/>
    <property type="match status" value="1"/>
</dbReference>
<dbReference type="GO" id="GO:0004860">
    <property type="term" value="F:protein kinase inhibitor activity"/>
    <property type="evidence" value="ECO:0007669"/>
    <property type="project" value="UniProtKB-KW"/>
</dbReference>
<protein>
    <submittedName>
        <fullName evidence="1">Raf kinase inhibitor-like YbhB/YbcL family protein</fullName>
    </submittedName>
</protein>
<dbReference type="RefSeq" id="WP_238247892.1">
    <property type="nucleotide sequence ID" value="NZ_BPQX01000014.1"/>
</dbReference>
<organism evidence="1 2">
    <name type="scientific">Methylobacterium persicinum</name>
    <dbReference type="NCBI Taxonomy" id="374426"/>
    <lineage>
        <taxon>Bacteria</taxon>
        <taxon>Pseudomonadati</taxon>
        <taxon>Pseudomonadota</taxon>
        <taxon>Alphaproteobacteria</taxon>
        <taxon>Hyphomicrobiales</taxon>
        <taxon>Methylobacteriaceae</taxon>
        <taxon>Methylobacterium</taxon>
    </lineage>
</organism>
<gene>
    <name evidence="1" type="ORF">QO016_002251</name>
</gene>
<dbReference type="InterPro" id="IPR036610">
    <property type="entry name" value="PEBP-like_sf"/>
</dbReference>
<keyword evidence="1" id="KW-0649">Protein kinase inhibitor</keyword>
<accession>A0ABU0HMP5</accession>
<dbReference type="PANTHER" id="PTHR30289">
    <property type="entry name" value="UNCHARACTERIZED PROTEIN YBCL-RELATED"/>
    <property type="match status" value="1"/>
</dbReference>
<dbReference type="InterPro" id="IPR005247">
    <property type="entry name" value="YbhB_YbcL/LppC-like"/>
</dbReference>
<dbReference type="Proteomes" id="UP001236369">
    <property type="component" value="Unassembled WGS sequence"/>
</dbReference>
<dbReference type="CDD" id="cd00865">
    <property type="entry name" value="PEBP_bact_arch"/>
    <property type="match status" value="1"/>
</dbReference>
<dbReference type="NCBIfam" id="TIGR00481">
    <property type="entry name" value="YbhB/YbcL family Raf kinase inhibitor-like protein"/>
    <property type="match status" value="1"/>
</dbReference>
<reference evidence="1 2" key="1">
    <citation type="submission" date="2023-07" db="EMBL/GenBank/DDBJ databases">
        <title>Genomic Encyclopedia of Type Strains, Phase IV (KMG-IV): sequencing the most valuable type-strain genomes for metagenomic binning, comparative biology and taxonomic classification.</title>
        <authorList>
            <person name="Goeker M."/>
        </authorList>
    </citation>
    <scope>NUCLEOTIDE SEQUENCE [LARGE SCALE GENOMIC DNA]</scope>
    <source>
        <strain evidence="1 2">DSM 19562</strain>
    </source>
</reference>
<dbReference type="EMBL" id="JAUSVV010000004">
    <property type="protein sequence ID" value="MDQ0442754.1"/>
    <property type="molecule type" value="Genomic_DNA"/>
</dbReference>
<dbReference type="SUPFAM" id="SSF49777">
    <property type="entry name" value="PEBP-like"/>
    <property type="match status" value="1"/>
</dbReference>
<dbReference type="PANTHER" id="PTHR30289:SF1">
    <property type="entry name" value="PEBP (PHOSPHATIDYLETHANOLAMINE-BINDING PROTEIN) FAMILY PROTEIN"/>
    <property type="match status" value="1"/>
</dbReference>
<proteinExistence type="predicted"/>
<dbReference type="Gene3D" id="3.90.280.10">
    <property type="entry name" value="PEBP-like"/>
    <property type="match status" value="1"/>
</dbReference>
<comment type="caution">
    <text evidence="1">The sequence shown here is derived from an EMBL/GenBank/DDBJ whole genome shotgun (WGS) entry which is preliminary data.</text>
</comment>
<name>A0ABU0HMP5_9HYPH</name>
<dbReference type="InterPro" id="IPR008914">
    <property type="entry name" value="PEBP"/>
</dbReference>
<evidence type="ECO:0000313" key="1">
    <source>
        <dbReference type="EMBL" id="MDQ0442754.1"/>
    </source>
</evidence>
<keyword evidence="2" id="KW-1185">Reference proteome</keyword>
<evidence type="ECO:0000313" key="2">
    <source>
        <dbReference type="Proteomes" id="UP001236369"/>
    </source>
</evidence>